<dbReference type="GO" id="GO:0006999">
    <property type="term" value="P:nuclear pore organization"/>
    <property type="evidence" value="ECO:0007669"/>
    <property type="project" value="TreeGrafter"/>
</dbReference>
<evidence type="ECO:0000256" key="5">
    <source>
        <dbReference type="SAM" id="MobiDB-lite"/>
    </source>
</evidence>
<dbReference type="VEuPathDB" id="FungiDB:BD410DRAFT_714859"/>
<evidence type="ECO:0000256" key="2">
    <source>
        <dbReference type="ARBA" id="ARBA00005892"/>
    </source>
</evidence>
<feature type="region of interest" description="Disordered" evidence="5">
    <location>
        <begin position="429"/>
        <end position="462"/>
    </location>
</feature>
<dbReference type="STRING" id="50990.A0A4Y7QIP5"/>
<keyword evidence="7" id="KW-1185">Reference proteome</keyword>
<gene>
    <name evidence="6" type="ORF">BD410DRAFT_714859</name>
</gene>
<proteinExistence type="inferred from homology"/>
<evidence type="ECO:0000313" key="7">
    <source>
        <dbReference type="Proteomes" id="UP000294933"/>
    </source>
</evidence>
<sequence length="2075" mass="230287">MVRISTLRATLINALGRLEGDQELFDELTVQKASLLKVFDFGPRSQQELKELESGKIQVNGRPLAVNSDFARQVAFLSQQLNCSERFCAGLLHTVLSENPNIDQVQAVEKSVVEFHHTRRDLADCLRFIFEAASVAQQGHASRLHVQLNEFARRHLITAEGDKSLGNKVFAEIANLGDAITAAKAAVTNAISQTNIPGPQNANANLGHAVLTARLESLMYERRTLSFALFFIARSGYLTSPEVRQMIEWLDQKASNGTTYYILAAVFATFDLCHSSPGSSSASLREALVKDPATLTFFKKKLAPATEWKDSSLKATIQLKWALFLTEARLRDHSLEHRDGFKNEDLEMQILTAIQGDAFSYLTRAVVQLGVRPSATSQLLVNATSASRVDPSEPRTLVSDDFKIHLLHEFELLIRSLLTHAPAELRKIKHKQEDQFRPRSDRHPRSSFKPTETAADKSSHPPRSDIATLFQLIGILYTSLPPETAIQFWGGVPSTETPAYYELVEADKGKLPSFLRWAVEVREQDLIIAVFDMLSGLANGQSCSEFAYNFMATGTLDVVHGAVGRYEMAAAFTWGSIFGELESWAALGANHRGAHAAPTHQLPIAPKDVLLGLSFLKLLSSVVTHSVQARIAIFTHPQYRAISSLVSLIPLGVPLELKGALFETLSAFCQPGAGVQGVEIAKSVWAQMERLEVINVRGGGIASKGVEVELEEIESVYKVYPATIPFLELLSTLIHTPKRVPLKNRIMEPVPINTIPDNLGQPYRHPGIGPFVSFVVENVLGNIQRREFLDQADSWRMTDRSFCFLERCLASYDVESLSSLSEAYAAKGPEVLIPFLQHPGFDVLTRILSDTPLRATILSYLIEGSEELHRQQAKDAYFPQVLIRTLRIVDRVLAVQDIFLDQLLPALSEFDSASILGKSISQSFFSRIDQSLSFDHRSVPAIASYVNYPAYPELVYLAIKVLSSLGQSTSFSNIAALIERSSESEVILDGFVRLLGAESSEDVVSAEEWVELWAGAGAPDTAESGSFTEAIRLGILDLLLRGTKNKTSSLAFLLLFGSGSTEQIQDPRALGARVFCLHVVLQLVNIGVPTLSGRPNSAQIAPFFASQPVLAERLYRLLYQLCVHPRTSRAMILYLRTHEDFFARHLSVLSFHAPNDASEPGIEVVYGDGSRTTTTCMTLKAFLQLRSWILELAALELHILTNKGQNQRVKEILDILLANTEHYLDNDGALDSVGFYPFNDVSQSHIRLIELFQSQEFEWFDSVTISPVNLEFYKDLNLQLCLRVDESGCEIVDRSLLFQLLNTSRRSLLSQGHVATAAHSQQLENETKYILESCVVENNRREVQFALSTGYESWKRLLDVILTKCFNHVANDQREGILFDLLHILPPSIRAPSLPEPTAVLLSEAVLLLVTKLREERRQLHLLTSGHAHEASALPTERMLGLLRNILECIVDNHRKELVRGNLYAALANYMHLVSGSANDSATSLPHENGDHSRLVAYRPSDDALSTASTSSMVSSVNTVKRSPASGTSLQVSTIGILKQVMDRLVLTISRDVIDGAEVWKTVAFTLLDSLARLARLDKDSLILTALDRYGFLANFVRGLKDSDLSLQGVLRPDPDDLNPLYVYEAKMSFLIRLAQTRRGAERLLESRVLPILAQVDFLDARPEDDEAFIDNNSFLPSAISRYHQQLVPALQLVEGVLATLGPKHSLASKQALDFLDNHRDTLVILLKNESHQISLTTLEELDIITSLCAIVVPSVHKGDLFAHTAFGGLHKAVLRLGARYLGRRHWTGIIHPSTETEMLQANSRAPGYDATASKFDVRVSEAGNKFRKSILAYLGAASVMTMLRVITESDLNVVLSPVATPRNEEQTSGVLVALPSLNDAIEALNDFCDDLLSALQNIVDISAELEHKEHLRIDSLEDVATGMDADSLRRLDAGQRRIVVVHFLEQEMTQSKSRAESVLSSLEMLLLLIWRHLIYYNEGSAVEGQRYAAPVLQGRQQQQMSRSSTMQFPAMPDTRTFQKDVARALGRVLGKLQDLELNEDVGRAWRANQSYIEVMCRRLRDTVSLSTASDDNSQ</sequence>
<dbReference type="Pfam" id="PF11894">
    <property type="entry name" value="Nup192"/>
    <property type="match status" value="1"/>
</dbReference>
<comment type="similarity">
    <text evidence="2">Belongs to the NUP186/NUP192/NUP205 family.</text>
</comment>
<dbReference type="PANTHER" id="PTHR31344">
    <property type="entry name" value="NUCLEAR PORE COMPLEX PROTEIN NUP205"/>
    <property type="match status" value="1"/>
</dbReference>
<evidence type="ECO:0000256" key="1">
    <source>
        <dbReference type="ARBA" id="ARBA00004123"/>
    </source>
</evidence>
<comment type="subcellular location">
    <subcellularLocation>
        <location evidence="1">Nucleus</location>
    </subcellularLocation>
</comment>
<accession>A0A4Y7QIP5</accession>
<dbReference type="OrthoDB" id="2019644at2759"/>
<keyword evidence="4" id="KW-0539">Nucleus</keyword>
<feature type="compositionally biased region" description="Basic and acidic residues" evidence="5">
    <location>
        <begin position="429"/>
        <end position="444"/>
    </location>
</feature>
<dbReference type="Proteomes" id="UP000294933">
    <property type="component" value="Unassembled WGS sequence"/>
</dbReference>
<organism evidence="6 7">
    <name type="scientific">Rickenella mellea</name>
    <dbReference type="NCBI Taxonomy" id="50990"/>
    <lineage>
        <taxon>Eukaryota</taxon>
        <taxon>Fungi</taxon>
        <taxon>Dikarya</taxon>
        <taxon>Basidiomycota</taxon>
        <taxon>Agaricomycotina</taxon>
        <taxon>Agaricomycetes</taxon>
        <taxon>Hymenochaetales</taxon>
        <taxon>Rickenellaceae</taxon>
        <taxon>Rickenella</taxon>
    </lineage>
</organism>
<dbReference type="PANTHER" id="PTHR31344:SF0">
    <property type="entry name" value="NUCLEAR PORE COMPLEX PROTEIN NUP205"/>
    <property type="match status" value="1"/>
</dbReference>
<reference evidence="6 7" key="1">
    <citation type="submission" date="2018-06" db="EMBL/GenBank/DDBJ databases">
        <title>A transcriptomic atlas of mushroom development highlights an independent origin of complex multicellularity.</title>
        <authorList>
            <consortium name="DOE Joint Genome Institute"/>
            <person name="Krizsan K."/>
            <person name="Almasi E."/>
            <person name="Merenyi Z."/>
            <person name="Sahu N."/>
            <person name="Viragh M."/>
            <person name="Koszo T."/>
            <person name="Mondo S."/>
            <person name="Kiss B."/>
            <person name="Balint B."/>
            <person name="Kues U."/>
            <person name="Barry K."/>
            <person name="Hegedus J.C."/>
            <person name="Henrissat B."/>
            <person name="Johnson J."/>
            <person name="Lipzen A."/>
            <person name="Ohm R."/>
            <person name="Nagy I."/>
            <person name="Pangilinan J."/>
            <person name="Yan J."/>
            <person name="Xiong Y."/>
            <person name="Grigoriev I.V."/>
            <person name="Hibbett D.S."/>
            <person name="Nagy L.G."/>
        </authorList>
    </citation>
    <scope>NUCLEOTIDE SEQUENCE [LARGE SCALE GENOMIC DNA]</scope>
    <source>
        <strain evidence="6 7">SZMC22713</strain>
    </source>
</reference>
<evidence type="ECO:0000256" key="4">
    <source>
        <dbReference type="ARBA" id="ARBA00023242"/>
    </source>
</evidence>
<protein>
    <recommendedName>
        <fullName evidence="8">Nucleoporin</fullName>
    </recommendedName>
</protein>
<dbReference type="GO" id="GO:0017056">
    <property type="term" value="F:structural constituent of nuclear pore"/>
    <property type="evidence" value="ECO:0007669"/>
    <property type="project" value="TreeGrafter"/>
</dbReference>
<keyword evidence="3" id="KW-0813">Transport</keyword>
<dbReference type="InterPro" id="IPR021827">
    <property type="entry name" value="Nup186/Nup192/Nup205"/>
</dbReference>
<evidence type="ECO:0000313" key="6">
    <source>
        <dbReference type="EMBL" id="TDL27118.1"/>
    </source>
</evidence>
<dbReference type="GO" id="GO:0044611">
    <property type="term" value="C:nuclear pore inner ring"/>
    <property type="evidence" value="ECO:0007669"/>
    <property type="project" value="TreeGrafter"/>
</dbReference>
<dbReference type="EMBL" id="ML170160">
    <property type="protein sequence ID" value="TDL27118.1"/>
    <property type="molecule type" value="Genomic_DNA"/>
</dbReference>
<evidence type="ECO:0008006" key="8">
    <source>
        <dbReference type="Google" id="ProtNLM"/>
    </source>
</evidence>
<evidence type="ECO:0000256" key="3">
    <source>
        <dbReference type="ARBA" id="ARBA00022448"/>
    </source>
</evidence>
<name>A0A4Y7QIP5_9AGAM</name>